<dbReference type="InterPro" id="IPR000210">
    <property type="entry name" value="BTB/POZ_dom"/>
</dbReference>
<dbReference type="InterPro" id="IPR011333">
    <property type="entry name" value="SKP1/BTB/POZ_sf"/>
</dbReference>
<dbReference type="OrthoDB" id="6359816at2759"/>
<evidence type="ECO:0000313" key="3">
    <source>
        <dbReference type="Proteomes" id="UP000054007"/>
    </source>
</evidence>
<proteinExistence type="predicted"/>
<reference evidence="2 3" key="1">
    <citation type="journal article" date="2015" name="Fungal Genet. Biol.">
        <title>Evolution of novel wood decay mechanisms in Agaricales revealed by the genome sequences of Fistulina hepatica and Cylindrobasidium torrendii.</title>
        <authorList>
            <person name="Floudas D."/>
            <person name="Held B.W."/>
            <person name="Riley R."/>
            <person name="Nagy L.G."/>
            <person name="Koehler G."/>
            <person name="Ransdell A.S."/>
            <person name="Younus H."/>
            <person name="Chow J."/>
            <person name="Chiniquy J."/>
            <person name="Lipzen A."/>
            <person name="Tritt A."/>
            <person name="Sun H."/>
            <person name="Haridas S."/>
            <person name="LaButti K."/>
            <person name="Ohm R.A."/>
            <person name="Kues U."/>
            <person name="Blanchette R.A."/>
            <person name="Grigoriev I.V."/>
            <person name="Minto R.E."/>
            <person name="Hibbett D.S."/>
        </authorList>
    </citation>
    <scope>NUCLEOTIDE SEQUENCE [LARGE SCALE GENOMIC DNA]</scope>
    <source>
        <strain evidence="2 3">FP15055 ss-10</strain>
    </source>
</reference>
<accession>A0A0D7BD17</accession>
<dbReference type="AlphaFoldDB" id="A0A0D7BD17"/>
<dbReference type="PROSITE" id="PS50097">
    <property type="entry name" value="BTB"/>
    <property type="match status" value="1"/>
</dbReference>
<dbReference type="Gene3D" id="3.30.710.10">
    <property type="entry name" value="Potassium Channel Kv1.1, Chain A"/>
    <property type="match status" value="1"/>
</dbReference>
<sequence length="318" mass="35685">MALAHLPPNPFDNNNADMILRTSDGGSIHVHKQFLQFHSVFFAHVLEDGIAAETDDGQTVLPVAESRDVIDFILHLCSPGHEPTAIAIVSHPQADIIFDTLRKYIMDHAMLKLKTILNASLHTVDPRRILEVSRFFEWRDLVQDSERAIQRAERVALLARMEPALNMSLREFGRMQVTNPLPARNAEINEYLWACSDAASSVLAGKHSGTGLLLHSSATAWRSLSKPTCRCQLIVSLNDPVSQRTWPFGHRWVAFMLGDARERVKEHPKGNFVSELTGIWEARAKHECPAQTYEIVLSITRLLQDLVNDAVAQVPRPV</sequence>
<protein>
    <recommendedName>
        <fullName evidence="1">BTB domain-containing protein</fullName>
    </recommendedName>
</protein>
<keyword evidence="3" id="KW-1185">Reference proteome</keyword>
<dbReference type="Proteomes" id="UP000054007">
    <property type="component" value="Unassembled WGS sequence"/>
</dbReference>
<evidence type="ECO:0000259" key="1">
    <source>
        <dbReference type="PROSITE" id="PS50097"/>
    </source>
</evidence>
<feature type="domain" description="BTB" evidence="1">
    <location>
        <begin position="16"/>
        <end position="76"/>
    </location>
</feature>
<gene>
    <name evidence="2" type="ORF">CYLTODRAFT_421896</name>
</gene>
<organism evidence="2 3">
    <name type="scientific">Cylindrobasidium torrendii FP15055 ss-10</name>
    <dbReference type="NCBI Taxonomy" id="1314674"/>
    <lineage>
        <taxon>Eukaryota</taxon>
        <taxon>Fungi</taxon>
        <taxon>Dikarya</taxon>
        <taxon>Basidiomycota</taxon>
        <taxon>Agaricomycotina</taxon>
        <taxon>Agaricomycetes</taxon>
        <taxon>Agaricomycetidae</taxon>
        <taxon>Agaricales</taxon>
        <taxon>Marasmiineae</taxon>
        <taxon>Physalacriaceae</taxon>
        <taxon>Cylindrobasidium</taxon>
    </lineage>
</organism>
<dbReference type="STRING" id="1314674.A0A0D7BD17"/>
<dbReference type="EMBL" id="KN880509">
    <property type="protein sequence ID" value="KIY68135.1"/>
    <property type="molecule type" value="Genomic_DNA"/>
</dbReference>
<name>A0A0D7BD17_9AGAR</name>
<evidence type="ECO:0000313" key="2">
    <source>
        <dbReference type="EMBL" id="KIY68135.1"/>
    </source>
</evidence>